<sequence>MRELLGPSDKTVTRSILPWIPRPLKWLALLILLVNARNLPFIWHVRVFRPALYLRLKWYSLVFSSRATKRAWLESLAPVGKSPFEVQTSSKTWASPDDCDFNWHLSNSSYAKNLDSARLKYALATLSPFFRDGGWVALGATHFDFIKEIPMFAEYEIRLHFVGWDQKWAYLIAQFVTTRKQKDGRPKTTSSTSAEKITASVSSSLDPTPTPILPELHTPVSGSSTPIPRTHRPALSLADARPSSSNLVNTVPSTSAFLKEGETLHAVALSHVCYKYGRITIPPALVFASVGFCLSEEQWTHVSGLRQRRELVGLMKGGWKDVPESERWWDAAMGKVEGQRIANSSVVRKVRDGIEGARSL</sequence>
<dbReference type="Gene3D" id="3.10.129.10">
    <property type="entry name" value="Hotdog Thioesterase"/>
    <property type="match status" value="1"/>
</dbReference>
<name>A0A4Y7PH43_9AGAM</name>
<accession>A0A4Y7PH43</accession>
<dbReference type="PANTHER" id="PTHR12475">
    <property type="match status" value="1"/>
</dbReference>
<dbReference type="Proteomes" id="UP000294933">
    <property type="component" value="Unassembled WGS sequence"/>
</dbReference>
<gene>
    <name evidence="3" type="ORF">BD410DRAFT_733639</name>
</gene>
<proteinExistence type="inferred from homology"/>
<dbReference type="EMBL" id="ML170309">
    <property type="protein sequence ID" value="TDL14763.1"/>
    <property type="molecule type" value="Genomic_DNA"/>
</dbReference>
<evidence type="ECO:0000313" key="4">
    <source>
        <dbReference type="Proteomes" id="UP000294933"/>
    </source>
</evidence>
<dbReference type="AlphaFoldDB" id="A0A4Y7PH43"/>
<dbReference type="CDD" id="cd00586">
    <property type="entry name" value="4HBT"/>
    <property type="match status" value="1"/>
</dbReference>
<evidence type="ECO:0008006" key="5">
    <source>
        <dbReference type="Google" id="ProtNLM"/>
    </source>
</evidence>
<evidence type="ECO:0000256" key="1">
    <source>
        <dbReference type="ARBA" id="ARBA00038476"/>
    </source>
</evidence>
<evidence type="ECO:0000313" key="3">
    <source>
        <dbReference type="EMBL" id="TDL14763.1"/>
    </source>
</evidence>
<dbReference type="SUPFAM" id="SSF54637">
    <property type="entry name" value="Thioesterase/thiol ester dehydrase-isomerase"/>
    <property type="match status" value="1"/>
</dbReference>
<evidence type="ECO:0000256" key="2">
    <source>
        <dbReference type="SAM" id="MobiDB-lite"/>
    </source>
</evidence>
<comment type="similarity">
    <text evidence="1">Belongs to the lcsJ thioesterase family.</text>
</comment>
<keyword evidence="4" id="KW-1185">Reference proteome</keyword>
<dbReference type="VEuPathDB" id="FungiDB:BD410DRAFT_733639"/>
<reference evidence="3 4" key="1">
    <citation type="submission" date="2018-06" db="EMBL/GenBank/DDBJ databases">
        <title>A transcriptomic atlas of mushroom development highlights an independent origin of complex multicellularity.</title>
        <authorList>
            <consortium name="DOE Joint Genome Institute"/>
            <person name="Krizsan K."/>
            <person name="Almasi E."/>
            <person name="Merenyi Z."/>
            <person name="Sahu N."/>
            <person name="Viragh M."/>
            <person name="Koszo T."/>
            <person name="Mondo S."/>
            <person name="Kiss B."/>
            <person name="Balint B."/>
            <person name="Kues U."/>
            <person name="Barry K."/>
            <person name="Hegedus J.C."/>
            <person name="Henrissat B."/>
            <person name="Johnson J."/>
            <person name="Lipzen A."/>
            <person name="Ohm R."/>
            <person name="Nagy I."/>
            <person name="Pangilinan J."/>
            <person name="Yan J."/>
            <person name="Xiong Y."/>
            <person name="Grigoriev I.V."/>
            <person name="Hibbett D.S."/>
            <person name="Nagy L.G."/>
        </authorList>
    </citation>
    <scope>NUCLEOTIDE SEQUENCE [LARGE SCALE GENOMIC DNA]</scope>
    <source>
        <strain evidence="3 4">SZMC22713</strain>
    </source>
</reference>
<dbReference type="Pfam" id="PF13279">
    <property type="entry name" value="4HBT_2"/>
    <property type="match status" value="1"/>
</dbReference>
<protein>
    <recommendedName>
        <fullName evidence="5">Thioesterase/thiol ester dehydrase-isomerase</fullName>
    </recommendedName>
</protein>
<feature type="compositionally biased region" description="Polar residues" evidence="2">
    <location>
        <begin position="187"/>
        <end position="207"/>
    </location>
</feature>
<dbReference type="PANTHER" id="PTHR12475:SF4">
    <property type="entry name" value="PROTEIN THEM6"/>
    <property type="match status" value="1"/>
</dbReference>
<dbReference type="OrthoDB" id="265761at2759"/>
<organism evidence="3 4">
    <name type="scientific">Rickenella mellea</name>
    <dbReference type="NCBI Taxonomy" id="50990"/>
    <lineage>
        <taxon>Eukaryota</taxon>
        <taxon>Fungi</taxon>
        <taxon>Dikarya</taxon>
        <taxon>Basidiomycota</taxon>
        <taxon>Agaricomycotina</taxon>
        <taxon>Agaricomycetes</taxon>
        <taxon>Hymenochaetales</taxon>
        <taxon>Rickenellaceae</taxon>
        <taxon>Rickenella</taxon>
    </lineage>
</organism>
<dbReference type="InterPro" id="IPR051490">
    <property type="entry name" value="THEM6_lcsJ_thioesterase"/>
</dbReference>
<feature type="region of interest" description="Disordered" evidence="2">
    <location>
        <begin position="181"/>
        <end position="231"/>
    </location>
</feature>
<dbReference type="InterPro" id="IPR029069">
    <property type="entry name" value="HotDog_dom_sf"/>
</dbReference>